<dbReference type="FunFam" id="3.40.50.980:FF:000001">
    <property type="entry name" value="Non-ribosomal peptide synthetase"/>
    <property type="match status" value="2"/>
</dbReference>
<dbReference type="Pfam" id="PF00501">
    <property type="entry name" value="AMP-binding"/>
    <property type="match status" value="2"/>
</dbReference>
<dbReference type="Pfam" id="PF00550">
    <property type="entry name" value="PP-binding"/>
    <property type="match status" value="2"/>
</dbReference>
<dbReference type="Gene3D" id="3.30.559.30">
    <property type="entry name" value="Nonribosomal peptide synthetase, condensation domain"/>
    <property type="match status" value="2"/>
</dbReference>
<dbReference type="InterPro" id="IPR036736">
    <property type="entry name" value="ACP-like_sf"/>
</dbReference>
<feature type="domain" description="Carrier" evidence="5">
    <location>
        <begin position="2056"/>
        <end position="2133"/>
    </location>
</feature>
<evidence type="ECO:0000256" key="4">
    <source>
        <dbReference type="ARBA" id="ARBA00022553"/>
    </source>
</evidence>
<protein>
    <submittedName>
        <fullName evidence="6">Amino acid adenylation domain-containing protein</fullName>
    </submittedName>
</protein>
<dbReference type="GO" id="GO:0044550">
    <property type="term" value="P:secondary metabolite biosynthetic process"/>
    <property type="evidence" value="ECO:0007669"/>
    <property type="project" value="UniProtKB-ARBA"/>
</dbReference>
<dbReference type="InterPro" id="IPR029058">
    <property type="entry name" value="AB_hydrolase_fold"/>
</dbReference>
<name>A0A3M7TGQ3_9FLAO</name>
<dbReference type="RefSeq" id="WP_122636512.1">
    <property type="nucleotide sequence ID" value="NZ_QWIU01000002.1"/>
</dbReference>
<organism evidence="6 7">
    <name type="scientific">Chryseobacterium nematophagum</name>
    <dbReference type="NCBI Taxonomy" id="2305228"/>
    <lineage>
        <taxon>Bacteria</taxon>
        <taxon>Pseudomonadati</taxon>
        <taxon>Bacteroidota</taxon>
        <taxon>Flavobacteriia</taxon>
        <taxon>Flavobacteriales</taxon>
        <taxon>Weeksellaceae</taxon>
        <taxon>Chryseobacterium group</taxon>
        <taxon>Chryseobacterium</taxon>
    </lineage>
</organism>
<dbReference type="Proteomes" id="UP000278775">
    <property type="component" value="Unassembled WGS sequence"/>
</dbReference>
<comment type="caution">
    <text evidence="6">The sequence shown here is derived from an EMBL/GenBank/DDBJ whole genome shotgun (WGS) entry which is preliminary data.</text>
</comment>
<dbReference type="GO" id="GO:0003824">
    <property type="term" value="F:catalytic activity"/>
    <property type="evidence" value="ECO:0007669"/>
    <property type="project" value="InterPro"/>
</dbReference>
<dbReference type="Pfam" id="PF00975">
    <property type="entry name" value="Thioesterase"/>
    <property type="match status" value="1"/>
</dbReference>
<sequence length="2380" mass="271677">MKKSQFLIKLTPYQESFYNEWMLNPSRSDYNMVLDQSMSGALDIERLNSSLVRFINNHLLMNSNVLNTSDELIWKSRPLLSEDAQIITYFPQELNREELLNLVLEPFDLEKDLLVRFYAIQLSDERYRIVYVLSHIIVDGLSGNSLYDEISNYYNNPTYINPVNLFEQARLHENLNHQFEEIFKKGKNEMSSFWKNKLEGIENIGFKFLQTSSISKEHSNINRVKEVRFEFLEDTFLKVKQLTRNHKLTPYTYGQMILAIAIHRISGIEQVGINYPIGIKEGKDLIFGAHVNTIIKGYRFTSKTNLSDLIDQNLNYVTELKKAKAHYLPVREIIRLAPTSDILEFNFVQANLKDIFFNYEGTYNRIINNDLNIDLPGKIIFEQEIKDNQLNCRVKYDHFELDSDLVSQFIEIYKRLFVQVLDDILENKTKTQVSSYDLLNKDDYQTILHDWNSTMAEYDTTVTLHELFERQVEKTPNDIALVYEDVKLTYRELNERSNQLAHYLLDTYKIKPDELIPLCLDRSEELFIGILGVLKSGGAFVPIDPDFPMDRITYIVGDTKARLMIGEEDTIQNLYESKNHIDDLSIISLNSSGMEEILNSYSIENPTTDVSPKDLSYVIYTSGTTGNPKGVMIEHGGVVNLVEFMIKPHKLNEYTHVGCYSNYIFDAFISESFPVLCHGNTLWLYSNRLRRSVSELNEYITEHGIEVSFIPPVILRELLPDTSLQLILVGGEAFPDISDLNHEGIILINEYGPTETTVCVTYHHYDEDCNTLNIGRPIANTTAYVLDGYLRPVPEGAVGELYIGGVGVSRGYLNLPELTHEKFVVNVFQSEEEKAIGYNGRIYKTGDLVRFLPGGDIEYIGRNDFQVKIRGYRIELGEIESRLLSYADIRQAVVLAKEHSSGLKYLVGYYVSDTEINHEDLSVYLSGLLPEYMVPSAYVHLESLPIAFNGKLDHKALPEPNFTGDREYIAPTTTLEKQLAEVYGEVLGLPVENIGLHDDFFRLGGNSIMAIKLISKIHNRLGLKVDVAMVFTHKIIFGLAGALKDLDLEGGEMILPIAVHNPEEQRLSFAQERLWFIDQYEGGSSAYNIPMVFGLSSKVELSILEESFRILLSRHEILRTLIVTNSEGVGYQYVSDKELSIKETNVFSSRELEDLISQEINKVFDLSKELPLSVCIFHQKEKTKNNKTKKKQDNQNKSEITSYISIVIHHIAFDGWSSDIFLEELSVIYRDLLSGDLVSLPSLRIQYKDFVLWQRDYLQGEVLDRQLDYWKTKLSEVEPLNLPLDYTRPSVITYEGNTVYFSIADTLGEELRLLSQDLGVSLYSVMLGGYYLLLSSYSGQNDIVLGTVVANRHHAGLEDLIGFFVNTLVLREEIDYGVSVRDFILQVSDSVSQAQMHQDVPFEKLVEELGIVQDVSRHPLFQVMFGLQSFGSEAKRMYGGYSLFEEFKGNVSYDVAKFDLSVMIDDGGDSLSGSFNYARGLFKESTIDHMISTYVYLLEQMVSHHNDNRSELKLENLSWVREEEYSEGGIFSNLLDTYSEYNTNVTIHELFERKVEKTPDHIALVYEDVKLSYRELNERSNQLAHYLLDTYKIQPDELIPLFLERSEEMLIAILGVLKAGGAYVPMDPSYPMDRIEHILIDTKARIVIGEEKTVQKLYKFNQRIVSLDSLEIKTELSNSSKDNLLTEIESNHLAYVIYTSGTTGKPKGVMIAHRNVVNLIEQQSAIFNLHTVHSSSHPQKRALWYANYVFDAHVWDVYSVLSFGHTLHLISKETQTDLSLLHKYIVENAIQIATIPPVLLTKELILPLDTLIVAGDTTHPEVMECYRREGVDVINAYGPTESTVCATYHHYHEDGNALNIGKPIANTTTYVLDEYLRPVPVGAVGELYIGGAGLSRGYLNLPELTAERFLLNPFQSEEDKERGYNSRIYKTGDLGRYLPGGDLEYIGRNDFQVKIRGYRIELGEIEKGLLSYEGIHQSIVLAKENSSGLKYLVGYYVSDTSVNPEDLSVYLSRLLPEYMIPSAYIHLESLPLTVNGKLDRKALPEPNFTGDKEYIAPTTVLEKQLAEIYSEVLGLPVESISIHDDFFRLGGNSIMAIKLISKINHQLGVQIKVVDIFQGKTIGRLSPIIQNYKPEYHPLTSLNNADTKPNMFMIHPGGVGSEVYQSLADQLNQDYHCYGVDYYNLYHEKKIDNLNHLAMYYLDHIELIQKASQQEEYILLGWSLGGQIALEIASELENKGHKNITVYLLDTILKYSDSELMKMNALSISDEELSQRLEIPMNSVHFIDAKNLLKVEFILSDQDISTKLRFTKITLLKAMIMEGEQNQIMNEYILKLLYNNVDKVLANHSLLTVYPVNTSHINIVKEEQTIIDIITNNSVC</sequence>
<dbReference type="InterPro" id="IPR001031">
    <property type="entry name" value="Thioesterase"/>
</dbReference>
<dbReference type="InterPro" id="IPR020806">
    <property type="entry name" value="PKS_PP-bd"/>
</dbReference>
<dbReference type="EMBL" id="QWIU01000002">
    <property type="protein sequence ID" value="RNA62448.1"/>
    <property type="molecule type" value="Genomic_DNA"/>
</dbReference>
<comment type="similarity">
    <text evidence="2">Belongs to the ATP-dependent AMP-binding enzyme family.</text>
</comment>
<dbReference type="PANTHER" id="PTHR45527:SF1">
    <property type="entry name" value="FATTY ACID SYNTHASE"/>
    <property type="match status" value="1"/>
</dbReference>
<evidence type="ECO:0000313" key="7">
    <source>
        <dbReference type="Proteomes" id="UP000278775"/>
    </source>
</evidence>
<keyword evidence="3" id="KW-0596">Phosphopantetheine</keyword>
<dbReference type="PROSITE" id="PS50075">
    <property type="entry name" value="CARRIER"/>
    <property type="match status" value="2"/>
</dbReference>
<dbReference type="SMART" id="SM00823">
    <property type="entry name" value="PKS_PP"/>
    <property type="match status" value="2"/>
</dbReference>
<dbReference type="InterPro" id="IPR006162">
    <property type="entry name" value="Ppantetheine_attach_site"/>
</dbReference>
<dbReference type="NCBIfam" id="NF003417">
    <property type="entry name" value="PRK04813.1"/>
    <property type="match status" value="2"/>
</dbReference>
<feature type="domain" description="Carrier" evidence="5">
    <location>
        <begin position="970"/>
        <end position="1047"/>
    </location>
</feature>
<accession>A0A3M7TGQ3</accession>
<comment type="cofactor">
    <cofactor evidence="1">
        <name>pantetheine 4'-phosphate</name>
        <dbReference type="ChEBI" id="CHEBI:47942"/>
    </cofactor>
</comment>
<dbReference type="Gene3D" id="1.10.1200.10">
    <property type="entry name" value="ACP-like"/>
    <property type="match status" value="1"/>
</dbReference>
<dbReference type="PROSITE" id="PS00012">
    <property type="entry name" value="PHOSPHOPANTETHEINE"/>
    <property type="match status" value="2"/>
</dbReference>
<dbReference type="FunFam" id="2.30.38.10:FF:000001">
    <property type="entry name" value="Non-ribosomal peptide synthetase PvdI"/>
    <property type="match status" value="1"/>
</dbReference>
<evidence type="ECO:0000256" key="1">
    <source>
        <dbReference type="ARBA" id="ARBA00001957"/>
    </source>
</evidence>
<gene>
    <name evidence="6" type="ORF">D1631_11150</name>
</gene>
<dbReference type="InterPro" id="IPR001242">
    <property type="entry name" value="Condensation_dom"/>
</dbReference>
<dbReference type="SUPFAM" id="SSF56801">
    <property type="entry name" value="Acetyl-CoA synthetase-like"/>
    <property type="match status" value="2"/>
</dbReference>
<dbReference type="GO" id="GO:0031177">
    <property type="term" value="F:phosphopantetheine binding"/>
    <property type="evidence" value="ECO:0007669"/>
    <property type="project" value="InterPro"/>
</dbReference>
<dbReference type="InterPro" id="IPR045851">
    <property type="entry name" value="AMP-bd_C_sf"/>
</dbReference>
<dbReference type="GO" id="GO:0043041">
    <property type="term" value="P:amino acid activation for nonribosomal peptide biosynthetic process"/>
    <property type="evidence" value="ECO:0007669"/>
    <property type="project" value="TreeGrafter"/>
</dbReference>
<evidence type="ECO:0000259" key="5">
    <source>
        <dbReference type="PROSITE" id="PS50075"/>
    </source>
</evidence>
<dbReference type="InterPro" id="IPR020845">
    <property type="entry name" value="AMP-binding_CS"/>
</dbReference>
<dbReference type="OrthoDB" id="9778690at2"/>
<dbReference type="InterPro" id="IPR000873">
    <property type="entry name" value="AMP-dep_synth/lig_dom"/>
</dbReference>
<dbReference type="Gene3D" id="3.30.300.30">
    <property type="match status" value="2"/>
</dbReference>
<dbReference type="InterPro" id="IPR010071">
    <property type="entry name" value="AA_adenyl_dom"/>
</dbReference>
<dbReference type="SUPFAM" id="SSF47336">
    <property type="entry name" value="ACP-like"/>
    <property type="match status" value="2"/>
</dbReference>
<dbReference type="GO" id="GO:0005829">
    <property type="term" value="C:cytosol"/>
    <property type="evidence" value="ECO:0007669"/>
    <property type="project" value="TreeGrafter"/>
</dbReference>
<dbReference type="InterPro" id="IPR023213">
    <property type="entry name" value="CAT-like_dom_sf"/>
</dbReference>
<dbReference type="SUPFAM" id="SSF53474">
    <property type="entry name" value="alpha/beta-Hydrolases"/>
    <property type="match status" value="1"/>
</dbReference>
<evidence type="ECO:0000256" key="3">
    <source>
        <dbReference type="ARBA" id="ARBA00022450"/>
    </source>
</evidence>
<dbReference type="NCBIfam" id="TIGR01733">
    <property type="entry name" value="AA-adenyl-dom"/>
    <property type="match status" value="2"/>
</dbReference>
<dbReference type="FunFam" id="1.10.1200.10:FF:000005">
    <property type="entry name" value="Nonribosomal peptide synthetase 1"/>
    <property type="match status" value="2"/>
</dbReference>
<evidence type="ECO:0000256" key="2">
    <source>
        <dbReference type="ARBA" id="ARBA00006432"/>
    </source>
</evidence>
<evidence type="ECO:0000313" key="6">
    <source>
        <dbReference type="EMBL" id="RNA62448.1"/>
    </source>
</evidence>
<dbReference type="InterPro" id="IPR009081">
    <property type="entry name" value="PP-bd_ACP"/>
</dbReference>
<dbReference type="FunFam" id="3.40.50.12780:FF:000012">
    <property type="entry name" value="Non-ribosomal peptide synthetase"/>
    <property type="match status" value="1"/>
</dbReference>
<dbReference type="Gene3D" id="3.30.559.10">
    <property type="entry name" value="Chloramphenicol acetyltransferase-like domain"/>
    <property type="match status" value="2"/>
</dbReference>
<keyword evidence="4" id="KW-0597">Phosphoprotein</keyword>
<dbReference type="CDD" id="cd05930">
    <property type="entry name" value="A_NRPS"/>
    <property type="match status" value="2"/>
</dbReference>
<dbReference type="CDD" id="cd19531">
    <property type="entry name" value="LCL_NRPS-like"/>
    <property type="match status" value="1"/>
</dbReference>
<proteinExistence type="inferred from homology"/>
<dbReference type="Gene3D" id="2.30.38.10">
    <property type="entry name" value="Luciferase, Domain 3"/>
    <property type="match status" value="2"/>
</dbReference>
<dbReference type="SUPFAM" id="SSF52777">
    <property type="entry name" value="CoA-dependent acyltransferases"/>
    <property type="match status" value="4"/>
</dbReference>
<dbReference type="FunFam" id="3.30.300.30:FF:000010">
    <property type="entry name" value="Enterobactin synthetase component F"/>
    <property type="match status" value="2"/>
</dbReference>
<reference evidence="6 7" key="1">
    <citation type="submission" date="2018-08" db="EMBL/GenBank/DDBJ databases">
        <title>Chryseobacterium nematophagum: a novel matrix digesting pathogen of nematodes.</title>
        <authorList>
            <person name="Page A."/>
            <person name="Roberts M."/>
            <person name="Felix M.-A."/>
            <person name="Weir W."/>
        </authorList>
    </citation>
    <scope>NUCLEOTIDE SEQUENCE [LARGE SCALE GENOMIC DNA]</scope>
    <source>
        <strain evidence="6 7">JUb129</strain>
    </source>
</reference>
<dbReference type="PANTHER" id="PTHR45527">
    <property type="entry name" value="NONRIBOSOMAL PEPTIDE SYNTHETASE"/>
    <property type="match status" value="1"/>
</dbReference>
<dbReference type="Gene3D" id="3.40.50.980">
    <property type="match status" value="4"/>
</dbReference>
<dbReference type="Pfam" id="PF00668">
    <property type="entry name" value="Condensation"/>
    <property type="match status" value="2"/>
</dbReference>
<dbReference type="Gene3D" id="3.40.50.1820">
    <property type="entry name" value="alpha/beta hydrolase"/>
    <property type="match status" value="1"/>
</dbReference>
<dbReference type="PROSITE" id="PS00455">
    <property type="entry name" value="AMP_BINDING"/>
    <property type="match status" value="2"/>
</dbReference>